<dbReference type="PANTHER" id="PTHR21093:SF2">
    <property type="entry name" value="DIVERGENT PROTEIN KINASE DOMAIN 1C"/>
    <property type="match status" value="1"/>
</dbReference>
<keyword evidence="7 9" id="KW-0472">Membrane</keyword>
<feature type="transmembrane region" description="Helical" evidence="9">
    <location>
        <begin position="21"/>
        <end position="36"/>
    </location>
</feature>
<dbReference type="AlphaFoldDB" id="A0A8S3YZF3"/>
<comment type="caution">
    <text evidence="12">The sequence shown here is derived from an EMBL/GenBank/DDBJ whole genome shotgun (WGS) entry which is preliminary data.</text>
</comment>
<evidence type="ECO:0000259" key="11">
    <source>
        <dbReference type="Pfam" id="PF14875"/>
    </source>
</evidence>
<dbReference type="PANTHER" id="PTHR21093">
    <property type="entry name" value="DIVERGENT PROTEIN KINASE DOMAIN 1C-RELATED"/>
    <property type="match status" value="1"/>
</dbReference>
<evidence type="ECO:0000256" key="6">
    <source>
        <dbReference type="ARBA" id="ARBA00022989"/>
    </source>
</evidence>
<keyword evidence="13" id="KW-1185">Reference proteome</keyword>
<proteinExistence type="inferred from homology"/>
<evidence type="ECO:0000256" key="9">
    <source>
        <dbReference type="SAM" id="Phobius"/>
    </source>
</evidence>
<keyword evidence="4" id="KW-0256">Endoplasmic reticulum</keyword>
<evidence type="ECO:0000259" key="10">
    <source>
        <dbReference type="Pfam" id="PF12260"/>
    </source>
</evidence>
<accession>A0A8S3YZF3</accession>
<feature type="domain" description="FAM69 N-terminal" evidence="11">
    <location>
        <begin position="55"/>
        <end position="106"/>
    </location>
</feature>
<dbReference type="InterPro" id="IPR022049">
    <property type="entry name" value="FAM69_kinase_dom"/>
</dbReference>
<comment type="subcellular location">
    <subcellularLocation>
        <location evidence="1">Endoplasmic reticulum membrane</location>
        <topology evidence="1">Single-pass type II membrane protein</topology>
    </subcellularLocation>
</comment>
<organism evidence="12 13">
    <name type="scientific">Candidula unifasciata</name>
    <dbReference type="NCBI Taxonomy" id="100452"/>
    <lineage>
        <taxon>Eukaryota</taxon>
        <taxon>Metazoa</taxon>
        <taxon>Spiralia</taxon>
        <taxon>Lophotrochozoa</taxon>
        <taxon>Mollusca</taxon>
        <taxon>Gastropoda</taxon>
        <taxon>Heterobranchia</taxon>
        <taxon>Euthyneura</taxon>
        <taxon>Panpulmonata</taxon>
        <taxon>Eupulmonata</taxon>
        <taxon>Stylommatophora</taxon>
        <taxon>Helicina</taxon>
        <taxon>Helicoidea</taxon>
        <taxon>Geomitridae</taxon>
        <taxon>Candidula</taxon>
    </lineage>
</organism>
<evidence type="ECO:0000256" key="7">
    <source>
        <dbReference type="ARBA" id="ARBA00023136"/>
    </source>
</evidence>
<evidence type="ECO:0000313" key="12">
    <source>
        <dbReference type="EMBL" id="CAG5122577.1"/>
    </source>
</evidence>
<keyword evidence="8" id="KW-1015">Disulfide bond</keyword>
<gene>
    <name evidence="12" type="ORF">CUNI_LOCUS8135</name>
</gene>
<dbReference type="Pfam" id="PF14875">
    <property type="entry name" value="PIP49_N"/>
    <property type="match status" value="1"/>
</dbReference>
<name>A0A8S3YZF3_9EUPU</name>
<evidence type="ECO:0000256" key="1">
    <source>
        <dbReference type="ARBA" id="ARBA00004648"/>
    </source>
</evidence>
<evidence type="ECO:0000313" key="13">
    <source>
        <dbReference type="Proteomes" id="UP000678393"/>
    </source>
</evidence>
<protein>
    <submittedName>
        <fullName evidence="12">Uncharacterized protein</fullName>
    </submittedName>
</protein>
<reference evidence="12" key="1">
    <citation type="submission" date="2021-04" db="EMBL/GenBank/DDBJ databases">
        <authorList>
            <consortium name="Molecular Ecology Group"/>
        </authorList>
    </citation>
    <scope>NUCLEOTIDE SEQUENCE</scope>
</reference>
<dbReference type="EMBL" id="CAJHNH020001324">
    <property type="protein sequence ID" value="CAG5122577.1"/>
    <property type="molecule type" value="Genomic_DNA"/>
</dbReference>
<comment type="similarity">
    <text evidence="2">Belongs to the DIPK family.</text>
</comment>
<dbReference type="Pfam" id="PF12260">
    <property type="entry name" value="PIP49_C"/>
    <property type="match status" value="1"/>
</dbReference>
<keyword evidence="5" id="KW-0735">Signal-anchor</keyword>
<dbReference type="Proteomes" id="UP000678393">
    <property type="component" value="Unassembled WGS sequence"/>
</dbReference>
<evidence type="ECO:0000256" key="8">
    <source>
        <dbReference type="ARBA" id="ARBA00023157"/>
    </source>
</evidence>
<evidence type="ECO:0000256" key="5">
    <source>
        <dbReference type="ARBA" id="ARBA00022968"/>
    </source>
</evidence>
<keyword evidence="6 9" id="KW-1133">Transmembrane helix</keyword>
<dbReference type="OrthoDB" id="8543887at2759"/>
<dbReference type="GO" id="GO:0005789">
    <property type="term" value="C:endoplasmic reticulum membrane"/>
    <property type="evidence" value="ECO:0007669"/>
    <property type="project" value="UniProtKB-SubCell"/>
</dbReference>
<keyword evidence="3 9" id="KW-0812">Transmembrane</keyword>
<evidence type="ECO:0000256" key="4">
    <source>
        <dbReference type="ARBA" id="ARBA00022824"/>
    </source>
</evidence>
<feature type="domain" description="FAM69 protein-kinase" evidence="10">
    <location>
        <begin position="217"/>
        <end position="411"/>
    </location>
</feature>
<sequence>MQSVQLICWTLKSKIQRQKRLVLSGVLVFGVIWFMLSQKTAHIRREVNILTAQPCSDSDSQEVVEKICSLYRNQEVTGDLCRPLCDEQLVKFVRCLNYKHGKYVMQVKCANFCTPGESVSAVLKMTHKNVSELQEHLKHIDKELLVKMQLQEQVDKVKIQEYAITARSLSILLQDLLQAEYGFTPRDGQDMISLLWNNNYADHFQGAHTNLVFARSFWSVVLQNEYRISKVFSDWDVFPQIYGSCGPLYIAENVPGVTPFNTILSYFVPGYQSWKNRAQTAIAILHLVQHMEMMEYPLHLCDVKSPHFGVMPDNNKVKFIDADTVFADGSLRRDLGMPACSQHEDCALFDCEGWCHKETGKCRPVRTNNNLQMVCAKVFRGPLLSRNTGLLSSPPSHVATQLTNLVNSCADDVTEVTQEGIQMKTPDDGLLHGLVSCLTESMSTSR</sequence>
<evidence type="ECO:0000256" key="3">
    <source>
        <dbReference type="ARBA" id="ARBA00022692"/>
    </source>
</evidence>
<dbReference type="InterPro" id="IPR029244">
    <property type="entry name" value="FAM69_N"/>
</dbReference>
<evidence type="ECO:0000256" key="2">
    <source>
        <dbReference type="ARBA" id="ARBA00006338"/>
    </source>
</evidence>